<dbReference type="EMBL" id="LJAM02000530">
    <property type="protein sequence ID" value="RAP69914.1"/>
    <property type="molecule type" value="Genomic_DNA"/>
</dbReference>
<gene>
    <name evidence="1" type="ORF">ACZ87_03290</name>
</gene>
<protein>
    <recommendedName>
        <fullName evidence="3">Transposase</fullName>
    </recommendedName>
</protein>
<comment type="caution">
    <text evidence="1">The sequence shown here is derived from an EMBL/GenBank/DDBJ whole genome shotgun (WGS) entry which is preliminary data.</text>
</comment>
<proteinExistence type="predicted"/>
<name>A0A328TQ60_9GAMM</name>
<accession>A0A328TQ60</accession>
<keyword evidence="2" id="KW-1185">Reference proteome</keyword>
<sequence length="138" mass="15790">MIHVQKLPIHSKKGKINRHQIGCSVSNEIISEKNNHDHRYAHIINEIGAEYAREKIPLSQHEPCSALSICKARMKLLDDAIKTINRNIISVLEDENYPKTGKGHRLFAIDGSKLNIPRGLLEDRYKIPKTQHDIIPMQ</sequence>
<dbReference type="RefSeq" id="WP_162475583.1">
    <property type="nucleotide sequence ID" value="NZ_LJAM02000530.1"/>
</dbReference>
<evidence type="ECO:0000313" key="1">
    <source>
        <dbReference type="EMBL" id="RAP69914.1"/>
    </source>
</evidence>
<reference evidence="1" key="1">
    <citation type="submission" date="2018-04" db="EMBL/GenBank/DDBJ databases">
        <title>Genomes of the Obligate Erwinia dacicola and Facultative Enterobacter sp. OLF Endosymbionts of the Olive Fruit fly, Bactrocera oleae.</title>
        <authorList>
            <person name="Estes A.M."/>
            <person name="Hearn D.J."/>
            <person name="Agarwal S."/>
            <person name="Pierson E.A."/>
            <person name="Dunning-Hotopp J.C."/>
        </authorList>
    </citation>
    <scope>NUCLEOTIDE SEQUENCE [LARGE SCALE GENOMIC DNA]</scope>
    <source>
        <strain evidence="1">Oroville</strain>
    </source>
</reference>
<dbReference type="Proteomes" id="UP000244334">
    <property type="component" value="Unassembled WGS sequence"/>
</dbReference>
<organism evidence="1 2">
    <name type="scientific">Candidatus Erwinia dacicola</name>
    <dbReference type="NCBI Taxonomy" id="252393"/>
    <lineage>
        <taxon>Bacteria</taxon>
        <taxon>Pseudomonadati</taxon>
        <taxon>Pseudomonadota</taxon>
        <taxon>Gammaproteobacteria</taxon>
        <taxon>Enterobacterales</taxon>
        <taxon>Erwiniaceae</taxon>
        <taxon>Erwinia</taxon>
    </lineage>
</organism>
<evidence type="ECO:0000313" key="2">
    <source>
        <dbReference type="Proteomes" id="UP000244334"/>
    </source>
</evidence>
<evidence type="ECO:0008006" key="3">
    <source>
        <dbReference type="Google" id="ProtNLM"/>
    </source>
</evidence>
<dbReference type="AlphaFoldDB" id="A0A328TQ60"/>